<dbReference type="Proteomes" id="UP000199385">
    <property type="component" value="Chromosome I"/>
</dbReference>
<feature type="compositionally biased region" description="Basic and acidic residues" evidence="1">
    <location>
        <begin position="284"/>
        <end position="296"/>
    </location>
</feature>
<keyword evidence="2" id="KW-1133">Transmembrane helix</keyword>
<feature type="transmembrane region" description="Helical" evidence="2">
    <location>
        <begin position="39"/>
        <end position="59"/>
    </location>
</feature>
<sequence>MNPRLTQALAEGERHTPDPDQVLAGIRAGITRRRRHHRYLSVGVTALTVLALTGTAVLIGRPDHRPTGVADGSPANPTPRPTGRPSEEPVTPVPPQQCRLRFGWLPTGLARPLRSCGPREQSVLYPMAGGRYLSVSIDQSGWPGPVNTRGWTPLTVHGRPGYLAVRATRAFVCFPLPSGRWVDVEYGDGQPGGPAVTGLAATARRIAEHISEQDTGPIRVPLATTYLPKGQQLAAVGNDSSRFTVRYQDGSGRNTGKPITGTTEDGLTSESPRIDTGTGYRIDWSSDPRDMPSAGELERYERLPDIQGRPAYLLNQGDLIVVADFHGGWLSVGLHFVIRDVSQPGPVAGGHRSQLVRIAQGVRWLG</sequence>
<evidence type="ECO:0000256" key="1">
    <source>
        <dbReference type="SAM" id="MobiDB-lite"/>
    </source>
</evidence>
<dbReference type="AlphaFoldDB" id="A0A1A9A692"/>
<keyword evidence="4" id="KW-1185">Reference proteome</keyword>
<proteinExistence type="predicted"/>
<dbReference type="STRING" id="261654.GA0070611_5257"/>
<keyword evidence="2" id="KW-0472">Membrane</keyword>
<feature type="region of interest" description="Disordered" evidence="1">
    <location>
        <begin position="60"/>
        <end position="95"/>
    </location>
</feature>
<dbReference type="RefSeq" id="WP_091669762.1">
    <property type="nucleotide sequence ID" value="NZ_LT594323.1"/>
</dbReference>
<protein>
    <submittedName>
        <fullName evidence="3">Uncharacterized protein</fullName>
    </submittedName>
</protein>
<dbReference type="PATRIC" id="fig|261654.4.peg.5326"/>
<feature type="region of interest" description="Disordered" evidence="1">
    <location>
        <begin position="1"/>
        <end position="20"/>
    </location>
</feature>
<evidence type="ECO:0000313" key="3">
    <source>
        <dbReference type="EMBL" id="SBT51620.1"/>
    </source>
</evidence>
<reference evidence="4" key="1">
    <citation type="submission" date="2016-06" db="EMBL/GenBank/DDBJ databases">
        <authorList>
            <person name="Varghese N."/>
            <person name="Submissions Spin"/>
        </authorList>
    </citation>
    <scope>NUCLEOTIDE SEQUENCE [LARGE SCALE GENOMIC DNA]</scope>
    <source>
        <strain evidence="4">DSM 44815</strain>
    </source>
</reference>
<dbReference type="OrthoDB" id="3368664at2"/>
<evidence type="ECO:0000313" key="4">
    <source>
        <dbReference type="Proteomes" id="UP000199385"/>
    </source>
</evidence>
<organism evidence="3 4">
    <name type="scientific">Micromonospora auratinigra</name>
    <dbReference type="NCBI Taxonomy" id="261654"/>
    <lineage>
        <taxon>Bacteria</taxon>
        <taxon>Bacillati</taxon>
        <taxon>Actinomycetota</taxon>
        <taxon>Actinomycetes</taxon>
        <taxon>Micromonosporales</taxon>
        <taxon>Micromonosporaceae</taxon>
        <taxon>Micromonospora</taxon>
    </lineage>
</organism>
<dbReference type="EMBL" id="LT594323">
    <property type="protein sequence ID" value="SBT51620.1"/>
    <property type="molecule type" value="Genomic_DNA"/>
</dbReference>
<keyword evidence="2" id="KW-0812">Transmembrane</keyword>
<feature type="region of interest" description="Disordered" evidence="1">
    <location>
        <begin position="247"/>
        <end position="296"/>
    </location>
</feature>
<evidence type="ECO:0000256" key="2">
    <source>
        <dbReference type="SAM" id="Phobius"/>
    </source>
</evidence>
<feature type="compositionally biased region" description="Polar residues" evidence="1">
    <location>
        <begin position="260"/>
        <end position="271"/>
    </location>
</feature>
<name>A0A1A9A692_9ACTN</name>
<gene>
    <name evidence="3" type="ORF">GA0070611_5257</name>
</gene>
<accession>A0A1A9A692</accession>